<dbReference type="AlphaFoldDB" id="A0A6H0XQS7"/>
<reference evidence="2 3" key="1">
    <citation type="journal article" date="2016" name="Sci. Rep.">
        <title>Peltaster fructicola genome reveals evolution from an invasive phytopathogen to an ectophytic parasite.</title>
        <authorList>
            <person name="Xu C."/>
            <person name="Chen H."/>
            <person name="Gleason M.L."/>
            <person name="Xu J.R."/>
            <person name="Liu H."/>
            <person name="Zhang R."/>
            <person name="Sun G."/>
        </authorList>
    </citation>
    <scope>NUCLEOTIDE SEQUENCE [LARGE SCALE GENOMIC DNA]</scope>
    <source>
        <strain evidence="2 3">LNHT1506</strain>
    </source>
</reference>
<evidence type="ECO:0000313" key="3">
    <source>
        <dbReference type="Proteomes" id="UP000503462"/>
    </source>
</evidence>
<dbReference type="EMBL" id="CP051140">
    <property type="protein sequence ID" value="QIW97083.1"/>
    <property type="molecule type" value="Genomic_DNA"/>
</dbReference>
<name>A0A6H0XQS7_9PEZI</name>
<feature type="region of interest" description="Disordered" evidence="1">
    <location>
        <begin position="183"/>
        <end position="202"/>
    </location>
</feature>
<evidence type="ECO:0008006" key="4">
    <source>
        <dbReference type="Google" id="ProtNLM"/>
    </source>
</evidence>
<evidence type="ECO:0000256" key="1">
    <source>
        <dbReference type="SAM" id="MobiDB-lite"/>
    </source>
</evidence>
<dbReference type="Proteomes" id="UP000503462">
    <property type="component" value="Chromosome 2"/>
</dbReference>
<protein>
    <recommendedName>
        <fullName evidence="4">BZIP domain-containing protein</fullName>
    </recommendedName>
</protein>
<keyword evidence="3" id="KW-1185">Reference proteome</keyword>
<proteinExistence type="predicted"/>
<dbReference type="OrthoDB" id="644067at2759"/>
<gene>
    <name evidence="2" type="ORF">AMS68_002601</name>
</gene>
<accession>A0A6H0XQS7</accession>
<evidence type="ECO:0000313" key="2">
    <source>
        <dbReference type="EMBL" id="QIW97083.1"/>
    </source>
</evidence>
<organism evidence="2 3">
    <name type="scientific">Peltaster fructicola</name>
    <dbReference type="NCBI Taxonomy" id="286661"/>
    <lineage>
        <taxon>Eukaryota</taxon>
        <taxon>Fungi</taxon>
        <taxon>Dikarya</taxon>
        <taxon>Ascomycota</taxon>
        <taxon>Pezizomycotina</taxon>
        <taxon>Dothideomycetes</taxon>
        <taxon>Dothideomycetes incertae sedis</taxon>
        <taxon>Peltaster</taxon>
    </lineage>
</organism>
<sequence>MALPTQRYSFQQTPGDDNKVYGFDSDSSASILDPSLLDSDMMHHPVAARFRKDSFAASHGILTPTDSHAWTTQYQDSPAQVPYKAENQYADALQQIDTHHAIPNHAWMAPRSGNGTPTAALDMMPPPSHFDTMHYMQPKPTDRAMEHRSYSGMQSEPQYMSAPHVQAHRPTHEYMALAQAEAEARPTSKRLRSDSPTRPVIDIRRDGGIQKKNKRIDIPHERNIQTIDQMIETTKDEDLLKELKAQKRLLRNREAA</sequence>